<evidence type="ECO:0000313" key="2">
    <source>
        <dbReference type="Proteomes" id="UP000319148"/>
    </source>
</evidence>
<sequence>MTETILDSLVVRLRADTSDLDKSVQSLQQNLGSLESTTSSVMDGMTTAFDSFARTGELSFEGLRRTALSVLDEIFGHMVSAGLSGAGSSGPLSLVTGLSSLLFGREGGGTVAPNRPYIVGEKGPELFMPHTPGRVLRNDGTAGGTASRVTNITVNVNGGREPAEAGRRSAGQIAVAVRRAVEKAERNL</sequence>
<comment type="caution">
    <text evidence="1">The sequence shown here is derived from an EMBL/GenBank/DDBJ whole genome shotgun (WGS) entry which is preliminary data.</text>
</comment>
<reference evidence="2" key="1">
    <citation type="submission" date="2019-06" db="EMBL/GenBank/DDBJ databases">
        <title>The complete genome of Emcibacter congregatus ZYLT.</title>
        <authorList>
            <person name="Zhao Z."/>
        </authorList>
    </citation>
    <scope>NUCLEOTIDE SEQUENCE [LARGE SCALE GENOMIC DNA]</scope>
    <source>
        <strain evidence="2">MCCC 1A06723</strain>
    </source>
</reference>
<dbReference type="OrthoDB" id="7996304at2"/>
<dbReference type="Proteomes" id="UP000319148">
    <property type="component" value="Unassembled WGS sequence"/>
</dbReference>
<evidence type="ECO:0000313" key="1">
    <source>
        <dbReference type="EMBL" id="TPD57740.1"/>
    </source>
</evidence>
<dbReference type="RefSeq" id="WP_139942056.1">
    <property type="nucleotide sequence ID" value="NZ_JBHSYP010000005.1"/>
</dbReference>
<dbReference type="AlphaFoldDB" id="A0A501PBK9"/>
<organism evidence="1 2">
    <name type="scientific">Emcibacter nanhaiensis</name>
    <dbReference type="NCBI Taxonomy" id="1505037"/>
    <lineage>
        <taxon>Bacteria</taxon>
        <taxon>Pseudomonadati</taxon>
        <taxon>Pseudomonadota</taxon>
        <taxon>Alphaproteobacteria</taxon>
        <taxon>Emcibacterales</taxon>
        <taxon>Emcibacteraceae</taxon>
        <taxon>Emcibacter</taxon>
    </lineage>
</organism>
<dbReference type="EMBL" id="VFIY01000018">
    <property type="protein sequence ID" value="TPD57740.1"/>
    <property type="molecule type" value="Genomic_DNA"/>
</dbReference>
<accession>A0A501PBK9</accession>
<protein>
    <submittedName>
        <fullName evidence="1">Phage tail tape measure protein</fullName>
    </submittedName>
</protein>
<keyword evidence="2" id="KW-1185">Reference proteome</keyword>
<proteinExistence type="predicted"/>
<gene>
    <name evidence="1" type="ORF">FIV46_16695</name>
</gene>
<name>A0A501PBK9_9PROT</name>